<keyword evidence="3" id="KW-0456">Lyase</keyword>
<gene>
    <name evidence="8" type="ORF">NEOLI_004976</name>
</gene>
<keyword evidence="1" id="KW-0540">Nuclease</keyword>
<organism evidence="8 9">
    <name type="scientific">Neolecta irregularis (strain DAH-3)</name>
    <dbReference type="NCBI Taxonomy" id="1198029"/>
    <lineage>
        <taxon>Eukaryota</taxon>
        <taxon>Fungi</taxon>
        <taxon>Dikarya</taxon>
        <taxon>Ascomycota</taxon>
        <taxon>Taphrinomycotina</taxon>
        <taxon>Neolectales</taxon>
        <taxon>Neolectaceae</taxon>
        <taxon>Neolecta</taxon>
    </lineage>
</organism>
<dbReference type="STRING" id="1198029.A0A1U7LSE0"/>
<dbReference type="PANTHER" id="PTHR13522:SF3">
    <property type="entry name" value="U6 SNRNA PHOSPHODIESTERASE 1"/>
    <property type="match status" value="1"/>
</dbReference>
<evidence type="ECO:0000313" key="9">
    <source>
        <dbReference type="Proteomes" id="UP000186594"/>
    </source>
</evidence>
<dbReference type="GO" id="GO:0005634">
    <property type="term" value="C:nucleus"/>
    <property type="evidence" value="ECO:0007669"/>
    <property type="project" value="TreeGrafter"/>
</dbReference>
<dbReference type="PANTHER" id="PTHR13522">
    <property type="entry name" value="U6 SNRNA PHOSPHODIESTERASE 1"/>
    <property type="match status" value="1"/>
</dbReference>
<evidence type="ECO:0000256" key="4">
    <source>
        <dbReference type="ARBA" id="ARBA00023242"/>
    </source>
</evidence>
<dbReference type="GO" id="GO:0034477">
    <property type="term" value="P:U6 snRNA 3'-end processing"/>
    <property type="evidence" value="ECO:0007669"/>
    <property type="project" value="InterPro"/>
</dbReference>
<feature type="compositionally biased region" description="Acidic residues" evidence="7">
    <location>
        <begin position="12"/>
        <end position="22"/>
    </location>
</feature>
<keyword evidence="2" id="KW-0378">Hydrolase</keyword>
<comment type="caution">
    <text evidence="8">The sequence shown here is derived from an EMBL/GenBank/DDBJ whole genome shotgun (WGS) entry which is preliminary data.</text>
</comment>
<keyword evidence="9" id="KW-1185">Reference proteome</keyword>
<evidence type="ECO:0000256" key="7">
    <source>
        <dbReference type="SAM" id="MobiDB-lite"/>
    </source>
</evidence>
<keyword evidence="4" id="KW-0539">Nucleus</keyword>
<evidence type="ECO:0000256" key="3">
    <source>
        <dbReference type="ARBA" id="ARBA00023239"/>
    </source>
</evidence>
<evidence type="ECO:0000256" key="1">
    <source>
        <dbReference type="ARBA" id="ARBA00022722"/>
    </source>
</evidence>
<dbReference type="Proteomes" id="UP000186594">
    <property type="component" value="Unassembled WGS sequence"/>
</dbReference>
<sequence length="94" mass="10754">MHSSLQLVDYSSTDDEDDDDVDKSEVSTRNKSDFIITRTNLPPLPESFRDIYIVNPRIGDDPALHSGRVRTQPHVKGLWPSHVYLEGRIPHSNR</sequence>
<dbReference type="GO" id="GO:0000175">
    <property type="term" value="F:3'-5'-RNA exonuclease activity"/>
    <property type="evidence" value="ECO:0007669"/>
    <property type="project" value="TreeGrafter"/>
</dbReference>
<evidence type="ECO:0000256" key="6">
    <source>
        <dbReference type="ARBA" id="ARBA00030030"/>
    </source>
</evidence>
<dbReference type="OrthoDB" id="49151at2759"/>
<feature type="region of interest" description="Disordered" evidence="7">
    <location>
        <begin position="1"/>
        <end position="27"/>
    </location>
</feature>
<dbReference type="EMBL" id="LXFE01000355">
    <property type="protein sequence ID" value="OLL25585.1"/>
    <property type="molecule type" value="Genomic_DNA"/>
</dbReference>
<evidence type="ECO:0000313" key="8">
    <source>
        <dbReference type="EMBL" id="OLL25585.1"/>
    </source>
</evidence>
<evidence type="ECO:0000256" key="2">
    <source>
        <dbReference type="ARBA" id="ARBA00022801"/>
    </source>
</evidence>
<reference evidence="8 9" key="1">
    <citation type="submission" date="2016-04" db="EMBL/GenBank/DDBJ databases">
        <title>Evolutionary innovation and constraint leading to complex multicellularity in the Ascomycota.</title>
        <authorList>
            <person name="Cisse O."/>
            <person name="Nguyen A."/>
            <person name="Hewitt D.A."/>
            <person name="Jedd G."/>
            <person name="Stajich J.E."/>
        </authorList>
    </citation>
    <scope>NUCLEOTIDE SEQUENCE [LARGE SCALE GENOMIC DNA]</scope>
    <source>
        <strain evidence="8 9">DAH-3</strain>
    </source>
</reference>
<accession>A0A1U7LSE0</accession>
<evidence type="ECO:0000256" key="5">
    <source>
        <dbReference type="ARBA" id="ARBA00029543"/>
    </source>
</evidence>
<protein>
    <recommendedName>
        <fullName evidence="5">U6 snRNA phosphodiesterase 1</fullName>
    </recommendedName>
    <alternativeName>
        <fullName evidence="6">3'-5' RNA exonuclease USB1</fullName>
    </alternativeName>
</protein>
<proteinExistence type="predicted"/>
<dbReference type="Pfam" id="PF09749">
    <property type="entry name" value="HVSL"/>
    <property type="match status" value="1"/>
</dbReference>
<dbReference type="InterPro" id="IPR027521">
    <property type="entry name" value="Usb1"/>
</dbReference>
<name>A0A1U7LSE0_NEOID</name>
<dbReference type="AlphaFoldDB" id="A0A1U7LSE0"/>
<dbReference type="GO" id="GO:0016829">
    <property type="term" value="F:lyase activity"/>
    <property type="evidence" value="ECO:0007669"/>
    <property type="project" value="UniProtKB-KW"/>
</dbReference>